<dbReference type="GO" id="GO:0009366">
    <property type="term" value="C:enterobactin synthetase complex"/>
    <property type="evidence" value="ECO:0007669"/>
    <property type="project" value="TreeGrafter"/>
</dbReference>
<keyword evidence="6" id="KW-0677">Repeat</keyword>
<dbReference type="CDD" id="cd19531">
    <property type="entry name" value="LCL_NRPS-like"/>
    <property type="match status" value="2"/>
</dbReference>
<evidence type="ECO:0000256" key="4">
    <source>
        <dbReference type="ARBA" id="ARBA00022553"/>
    </source>
</evidence>
<dbReference type="CDD" id="cd12117">
    <property type="entry name" value="A_NRPS_Srf_like"/>
    <property type="match status" value="1"/>
</dbReference>
<dbReference type="InterPro" id="IPR001242">
    <property type="entry name" value="Condensation_dom"/>
</dbReference>
<feature type="domain" description="Carrier" evidence="10">
    <location>
        <begin position="977"/>
        <end position="1052"/>
    </location>
</feature>
<evidence type="ECO:0000256" key="9">
    <source>
        <dbReference type="SAM" id="MobiDB-lite"/>
    </source>
</evidence>
<dbReference type="GO" id="GO:0043041">
    <property type="term" value="P:amino acid activation for nonribosomal peptide biosynthetic process"/>
    <property type="evidence" value="ECO:0007669"/>
    <property type="project" value="TreeGrafter"/>
</dbReference>
<evidence type="ECO:0000313" key="12">
    <source>
        <dbReference type="Proteomes" id="UP000552038"/>
    </source>
</evidence>
<evidence type="ECO:0000256" key="6">
    <source>
        <dbReference type="ARBA" id="ARBA00022737"/>
    </source>
</evidence>
<dbReference type="FunFam" id="3.30.300.30:FF:000010">
    <property type="entry name" value="Enterobactin synthetase component F"/>
    <property type="match status" value="2"/>
</dbReference>
<keyword evidence="4" id="KW-0597">Phosphoprotein</keyword>
<dbReference type="GO" id="GO:0009239">
    <property type="term" value="P:enterobactin biosynthetic process"/>
    <property type="evidence" value="ECO:0007669"/>
    <property type="project" value="TreeGrafter"/>
</dbReference>
<dbReference type="InterPro" id="IPR009081">
    <property type="entry name" value="PP-bd_ACP"/>
</dbReference>
<dbReference type="NCBIfam" id="TIGR01733">
    <property type="entry name" value="AA-adenyl-dom"/>
    <property type="match status" value="3"/>
</dbReference>
<dbReference type="SUPFAM" id="SSF47336">
    <property type="entry name" value="ACP-like"/>
    <property type="match status" value="3"/>
</dbReference>
<keyword evidence="5" id="KW-0436">Ligase</keyword>
<dbReference type="SUPFAM" id="SSF56801">
    <property type="entry name" value="Acetyl-CoA synthetase-like"/>
    <property type="match status" value="3"/>
</dbReference>
<dbReference type="InterPro" id="IPR006162">
    <property type="entry name" value="Ppantetheine_attach_site"/>
</dbReference>
<dbReference type="SMART" id="SM00823">
    <property type="entry name" value="PKS_PP"/>
    <property type="match status" value="3"/>
</dbReference>
<keyword evidence="3" id="KW-0596">Phosphopantetheine</keyword>
<dbReference type="Gene3D" id="2.30.38.10">
    <property type="entry name" value="Luciferase, Domain 3"/>
    <property type="match status" value="3"/>
</dbReference>
<evidence type="ECO:0000259" key="10">
    <source>
        <dbReference type="PROSITE" id="PS50075"/>
    </source>
</evidence>
<dbReference type="NCBIfam" id="NF003417">
    <property type="entry name" value="PRK04813.1"/>
    <property type="match status" value="3"/>
</dbReference>
<dbReference type="Gene3D" id="1.10.1200.10">
    <property type="entry name" value="ACP-like"/>
    <property type="match status" value="3"/>
</dbReference>
<dbReference type="FunFam" id="1.10.1200.10:FF:000005">
    <property type="entry name" value="Nonribosomal peptide synthetase 1"/>
    <property type="match status" value="3"/>
</dbReference>
<dbReference type="PANTHER" id="PTHR45527:SF1">
    <property type="entry name" value="FATTY ACID SYNTHASE"/>
    <property type="match status" value="1"/>
</dbReference>
<dbReference type="FunFam" id="3.40.50.980:FF:000001">
    <property type="entry name" value="Non-ribosomal peptide synthetase"/>
    <property type="match status" value="3"/>
</dbReference>
<name>A0AAP7DJJ1_PAEAL</name>
<dbReference type="InterPro" id="IPR045851">
    <property type="entry name" value="AMP-bd_C_sf"/>
</dbReference>
<feature type="domain" description="Carrier" evidence="10">
    <location>
        <begin position="2014"/>
        <end position="2091"/>
    </location>
</feature>
<evidence type="ECO:0000256" key="8">
    <source>
        <dbReference type="ARBA" id="ARBA00023268"/>
    </source>
</evidence>
<dbReference type="InterPro" id="IPR020845">
    <property type="entry name" value="AMP-binding_CS"/>
</dbReference>
<reference evidence="11 12" key="1">
    <citation type="submission" date="2020-05" db="EMBL/GenBank/DDBJ databases">
        <title>Whole genome sequencing and identification of novel metabolites from Paenibacillus alvei strain JR949.</title>
        <authorList>
            <person name="Rajendhran J."/>
            <person name="Sree Pranav P."/>
            <person name="Mahalakshmi B."/>
            <person name="Karthikeyan R."/>
        </authorList>
    </citation>
    <scope>NUCLEOTIDE SEQUENCE [LARGE SCALE GENOMIC DNA]</scope>
    <source>
        <strain evidence="11 12">JR949</strain>
    </source>
</reference>
<evidence type="ECO:0000256" key="5">
    <source>
        <dbReference type="ARBA" id="ARBA00022598"/>
    </source>
</evidence>
<dbReference type="Pfam" id="PF00668">
    <property type="entry name" value="Condensation"/>
    <property type="match status" value="3"/>
</dbReference>
<dbReference type="Gene3D" id="3.40.50.980">
    <property type="match status" value="6"/>
</dbReference>
<dbReference type="Pfam" id="PF00550">
    <property type="entry name" value="PP-binding"/>
    <property type="match status" value="3"/>
</dbReference>
<dbReference type="RefSeq" id="WP_171417118.1">
    <property type="nucleotide sequence ID" value="NZ_JABFOR010000016.1"/>
</dbReference>
<comment type="cofactor">
    <cofactor evidence="1">
        <name>pantetheine 4'-phosphate</name>
        <dbReference type="ChEBI" id="CHEBI:47942"/>
    </cofactor>
</comment>
<keyword evidence="7" id="KW-0045">Antibiotic biosynthesis</keyword>
<gene>
    <name evidence="11" type="ORF">HMI46_13920</name>
</gene>
<dbReference type="InterPro" id="IPR000873">
    <property type="entry name" value="AMP-dep_synth/lig_dom"/>
</dbReference>
<proteinExistence type="inferred from homology"/>
<dbReference type="FunFam" id="3.40.50.980:FF:000002">
    <property type="entry name" value="Enterobactin synthetase component F"/>
    <property type="match status" value="1"/>
</dbReference>
<keyword evidence="8" id="KW-0511">Multifunctional enzyme</keyword>
<dbReference type="Proteomes" id="UP000552038">
    <property type="component" value="Unassembled WGS sequence"/>
</dbReference>
<evidence type="ECO:0000256" key="7">
    <source>
        <dbReference type="ARBA" id="ARBA00023194"/>
    </source>
</evidence>
<dbReference type="EMBL" id="JABFOR010000016">
    <property type="protein sequence ID" value="NOJ71649.1"/>
    <property type="molecule type" value="Genomic_DNA"/>
</dbReference>
<dbReference type="PROSITE" id="PS50075">
    <property type="entry name" value="CARRIER"/>
    <property type="match status" value="3"/>
</dbReference>
<accession>A0AAP7DJJ1</accession>
<feature type="domain" description="Carrier" evidence="10">
    <location>
        <begin position="3059"/>
        <end position="3134"/>
    </location>
</feature>
<feature type="region of interest" description="Disordered" evidence="9">
    <location>
        <begin position="3145"/>
        <end position="3166"/>
    </location>
</feature>
<dbReference type="CDD" id="cd05930">
    <property type="entry name" value="A_NRPS"/>
    <property type="match status" value="1"/>
</dbReference>
<dbReference type="InterPro" id="IPR025110">
    <property type="entry name" value="AMP-bd_C"/>
</dbReference>
<protein>
    <submittedName>
        <fullName evidence="11">Amino acid adenylation domain-containing protein</fullName>
    </submittedName>
</protein>
<dbReference type="Pfam" id="PF00501">
    <property type="entry name" value="AMP-binding"/>
    <property type="match status" value="3"/>
</dbReference>
<dbReference type="PROSITE" id="PS00455">
    <property type="entry name" value="AMP_BINDING"/>
    <property type="match status" value="3"/>
</dbReference>
<evidence type="ECO:0000313" key="11">
    <source>
        <dbReference type="EMBL" id="NOJ71649.1"/>
    </source>
</evidence>
<dbReference type="Gene3D" id="3.30.300.30">
    <property type="match status" value="3"/>
</dbReference>
<dbReference type="GO" id="GO:0047527">
    <property type="term" value="F:2,3-dihydroxybenzoate-serine ligase activity"/>
    <property type="evidence" value="ECO:0007669"/>
    <property type="project" value="TreeGrafter"/>
</dbReference>
<dbReference type="GO" id="GO:0008610">
    <property type="term" value="P:lipid biosynthetic process"/>
    <property type="evidence" value="ECO:0007669"/>
    <property type="project" value="UniProtKB-ARBA"/>
</dbReference>
<dbReference type="Gene3D" id="3.30.559.10">
    <property type="entry name" value="Chloramphenicol acetyltransferase-like domain"/>
    <property type="match status" value="3"/>
</dbReference>
<dbReference type="Gene3D" id="3.30.559.30">
    <property type="entry name" value="Nonribosomal peptide synthetase, condensation domain"/>
    <property type="match status" value="3"/>
</dbReference>
<dbReference type="PANTHER" id="PTHR45527">
    <property type="entry name" value="NONRIBOSOMAL PEPTIDE SYNTHETASE"/>
    <property type="match status" value="1"/>
</dbReference>
<dbReference type="InterPro" id="IPR020806">
    <property type="entry name" value="PKS_PP-bd"/>
</dbReference>
<evidence type="ECO:0000256" key="3">
    <source>
        <dbReference type="ARBA" id="ARBA00022450"/>
    </source>
</evidence>
<dbReference type="FunFam" id="2.30.38.10:FF:000001">
    <property type="entry name" value="Non-ribosomal peptide synthetase PvdI"/>
    <property type="match status" value="1"/>
</dbReference>
<dbReference type="GO" id="GO:0031177">
    <property type="term" value="F:phosphopantetheine binding"/>
    <property type="evidence" value="ECO:0007669"/>
    <property type="project" value="InterPro"/>
</dbReference>
<evidence type="ECO:0000256" key="2">
    <source>
        <dbReference type="ARBA" id="ARBA00006432"/>
    </source>
</evidence>
<comment type="caution">
    <text evidence="11">The sequence shown here is derived from an EMBL/GenBank/DDBJ whole genome shotgun (WGS) entry which is preliminary data.</text>
</comment>
<organism evidence="11 12">
    <name type="scientific">Paenibacillus alvei</name>
    <name type="common">Bacillus alvei</name>
    <dbReference type="NCBI Taxonomy" id="44250"/>
    <lineage>
        <taxon>Bacteria</taxon>
        <taxon>Bacillati</taxon>
        <taxon>Bacillota</taxon>
        <taxon>Bacilli</taxon>
        <taxon>Bacillales</taxon>
        <taxon>Paenibacillaceae</taxon>
        <taxon>Paenibacillus</taxon>
    </lineage>
</organism>
<dbReference type="InterPro" id="IPR023213">
    <property type="entry name" value="CAT-like_dom_sf"/>
</dbReference>
<dbReference type="Pfam" id="PF13193">
    <property type="entry name" value="AMP-binding_C"/>
    <property type="match status" value="2"/>
</dbReference>
<dbReference type="FunFam" id="3.40.50.12780:FF:000012">
    <property type="entry name" value="Non-ribosomal peptide synthetase"/>
    <property type="match status" value="3"/>
</dbReference>
<dbReference type="GO" id="GO:0005829">
    <property type="term" value="C:cytosol"/>
    <property type="evidence" value="ECO:0007669"/>
    <property type="project" value="TreeGrafter"/>
</dbReference>
<dbReference type="PROSITE" id="PS00012">
    <property type="entry name" value="PHOSPHOPANTETHEINE"/>
    <property type="match status" value="2"/>
</dbReference>
<dbReference type="InterPro" id="IPR036736">
    <property type="entry name" value="ACP-like_sf"/>
</dbReference>
<sequence>MAPTMDKKLFPLTQAQRRIWYTELLYPNTTLSMMAGTMVMRGAIDASLLMQAVQKLIKDHDAFRIRITEQHNQPMQWFEDESNIHPAIDYLEMASRTEAEKWMQRFCSSPISMFEIDKYKIAIMKINDEEYWFNLKVNHIIADGVSMYQLCKFIMNNYTALKSGINPLPVPKGTYMEYIHADQDYMKSERYRKDKCYWMKKFETLPEVTGLKHFSPDEPLTDAKRISVTLTDDQYRRLRAFSEASNISAFVLFLTSMYLLLYKHTGNADVPVGTVFANRTSRNEKEALGMFVSTVATRLSLDPDQTLESLLHLVFKEQQAYFRHQKYPYNHLIQDLRNRDAKRDMEDLFRVSLNYAPIRWTQYGNISVQLNARFCGHETNDFFVHIEDFLDLQQMSLHADYRIQLFKEHEIERIMEQLLIIADQILSNPQQTVRELSIVGERELSRLLTEFNPHFLPHCPERLLHQAFEEQAKQNPDHEAIICIDKKLTYKELNEKGNQLARTLQAHGIGRASIVGILADRSVDMLIGVLAVWKAGGAYVPIDADYPEERIQFMIVDSGATLLLTQSHFLQRSPVLGEMPSLPTVLCMDDGTIYNGDNTNLPNLNEPSDLAYVIYTSGTTGRPKGVMIEHSALTNTAEANRREYGLDQFPVKLLQLASFSFDVFVGDIARTLYNGGTMIICPAEDRVDPSRLNGWIQEFEITIFEATPALIIPFMNYAYEHDFNLSSMRLLIVSSDSCSVNDYRTLQECYGSQFRIINSYGVTEAAIDSSYYDEPLDLLPKTGSVPIGKAWMNARFYIVDPQLNPVPIGMPGELCIGGPGVARGYLNLPDISEEKFVPSPFVPGERLYRTGDLAQWMVDGNVDLIGRIDFQVKIRGFRIELGEIEAAMLAFPGVRQAVVIDRMDSSGENYLIAYVVSECSLDMKELRCFLKKTLPTYMIPARFLRLDRLPLTFNGKINRNALPTPKAIEPVEEEHEVAETPLEIRLVDMWKQMLGVEQIGVKQNFFDIGGHSLRATMLVSRINKDLQVNLPLRDVFRFPTIKAMAQAISELEQRTHKPIPVTEKREYYAISSAQKRLYTLHQLEGADQSYNMSGSVLILGSLCRKQFEKAFRDLIARHETLRTGFELVDGEPMQCVHDEIHFEIEYMHAGEEEAAEIENAFIRAFDLSKPPLMRVGLAELKNDRHLFLFDMHHIISDGVSTAILVDEFSRLYGGEELMPLRIQFKDYVAWQMSEAQREEAKLQEAYWLSVLERQLPVLEMPTDYARPAVRSFEGDTHQFELDAETSRALVRLSSETGTTLFMVLFTVYVIMLHKYSGQEDIVVGTPIAGRTHEDLQPLIGMFVNTLAIRSHPSGDKTFLTYLEEIKETTLGALENQSYPFAELVEKVLVAPDKSRNPIFDTMFVLQNTEEAEVNILGLRLKPQPSLRPVSKFDLTFQASEEEGRLVCSIEYAAALYKQETIKRMAGHFKQLVSQVINHPKADLASLQMLTPEESALILSNFNGTEMEYARERTIHQLFEEQAVQTPNSVAVEFEGLRLTYRELNEKANSLARTLQSAGVVPDAQVGIMVERSIEMIISILAILKAGGAYLPIDPDYPQERVQFMLEDSGAQIIVGHRRLLDSIQVKCKIVALDDPHVYSKDMTNLEPVSTPCHLAYVIYTSGTTGKPKGILTTNRNVVHFVHASKFLEISEEDRILQLSSFSFDGSIFDIFGTLLNGARLILIPQESVLNIEKLAEQIERQQITRMVITTALFHLLVDTNLECLRHMKSILVGGERASVSHVRKALNRLGPGIIKNIYGPTETTVFATYHDINEVDDNAISVPIGKPISNTSIYIVNERNGLQPIGMTGEICIAGDGIARGYLNRPDLTSEKFVDHPFSNGNRMYRTGDLGKWMPDGTIEYVGRMDDQVKIRGFRIELGEVEAQLLTIDSVREAFVIAQSDESGAQQLCAYVVADRELTGKELRVALSDKLPAYMIPSYFSQVAKMPLTTNGKVDRRALDDLAVSLRHDEEHVAPRTETEMQLARIWQDVLGLPGNRIGVKDNFFEIGGHSLRASTLVSKLHKEMRIQLPLRDVFQYPTIEQMAETIKHRKHADYDTIPRIGKRNYYSVSSAQKRLYVLQQLEGGELNYNMPTALEVIGLIDRERLEAALQALIARHEPLRTSFHIVDGKPVQRIHANTEFELVCKELIGENTEELIRSFIRPFDLGQAPLLRAALVKLEPERHLLLLDMHHIISDGTSVAVITEELTQLYAGNTLLPLQLQYKEYAAWQQTSLRTETIKQQEQFWMKQFTGEIPVLNLPTDFPRPALRSYSGGCVNFLLDEEMTRNVKRLARQTNTTIYMVLVSIYGLLLSKLSNQEEVIVGTPVAGRSQADTARMVGMFVNTLALRMSPSANQSFAGYLQVVKQSVLGALEHQDYPFEELVQRVAPPRELSRNPIFDAMFILQNMENADLALDGASLRQHHFDYSAAKFDVTLSITETDNGLYGNMEYASALFAKETADRWISCYIELLRQAISNPDMEVRSMGLMNDEEQKRLCARFAGKQVTIQDEQTIHGLFERQAARTPDQIALICNGEQMSYEALNRKAAQLAHAIRSQGVSRNEVVAVLADRSILLVASLLGVGKAGAAYLPLDPLLPEERIASIIHDSGCRVVVTDPAHVAKIPDKQLTVLLDRLPTSCEEDSLAFPCSSVSPSDLAYVIYTSGSTGKPKGVMIEHRSVHNLLVGIIQEIPLETINNVLSLTTVSFDIFVLETLLPLMLGCTVVMATHEEQMELGRLAHLCQDHRIELLQTTPARLRMLLDNTRMAEALGSLRYMLIGGEALTETLLHRVRTMTSARLFNMYGPTETTVWSTVKELTHDTRITIGRPIANTRIYIMNDHGLIQPVGIEGELCIAGKGLARGYMNNRKLTAERFVQELNGDHDNGYGKMYRTGDRARYLNDGTIEYLGRLDDQVKIRGNRVEPGEIAAALSNHPSIRAAVVVDGEEAGNSTYLIAYYESAEPEPLPISNLREYLGCRLPAYMIPSFFVQLNSIPMNSNGKVNKHALPLPNATKSPVSRDALPRNEGERMLADMWKEVLDVREVGRNDNFFELGGHSLHAALLVERIRRERNSQIKLTDFFMHPTIASLASRLFEPSVRKERIADVEERVESRKSLMKRQRDLRGKART</sequence>
<evidence type="ECO:0000256" key="1">
    <source>
        <dbReference type="ARBA" id="ARBA00001957"/>
    </source>
</evidence>
<dbReference type="InterPro" id="IPR010071">
    <property type="entry name" value="AA_adenyl_dom"/>
</dbReference>
<dbReference type="SUPFAM" id="SSF52777">
    <property type="entry name" value="CoA-dependent acyltransferases"/>
    <property type="match status" value="6"/>
</dbReference>
<comment type="similarity">
    <text evidence="2">Belongs to the ATP-dependent AMP-binding enzyme family.</text>
</comment>